<keyword evidence="2" id="KW-0648">Protein biosynthesis</keyword>
<proteinExistence type="predicted"/>
<evidence type="ECO:0000256" key="1">
    <source>
        <dbReference type="SAM" id="MobiDB-lite"/>
    </source>
</evidence>
<keyword evidence="3" id="KW-1185">Reference proteome</keyword>
<sequence>MQQILRLALRDGDEWVRLFATILAPFPHSQSIDVEPCTEGNMEGVQAEVAEALSLKSDCSFIPHEFACLNHSVLSAAHKYTPPTGHTHFTLRQQPQASVQLRNEILQKAEMDFAQTGSLVKDRHLLQRQMSATGSNPFVSTSRSSSSRKSVPIPGHTASRVQRERGTKLLDINEVPLNFKRKRRAVADLELPGGGGESKKTRTSSKSEPDTPTPTLQSATPDYAAGLGVEFPPATPTSSRAVVGGGDVTGGAAAASGKKGALELALQSPTTSLASDSQKPQSSTTPVTPFYSLTSPTYQPYPRATATPSGPIPPHISPFTPGTPSTPTLPTSPSTPQPKLKVTRQQLLIAQEMFKESQNLTREHKALILGFMAGARENPYPNREVVTIKLNDRVQEESEGKKVLIETVFEMNYKTGMWRKLQYKRPHQ</sequence>
<dbReference type="GO" id="GO:0003746">
    <property type="term" value="F:translation elongation factor activity"/>
    <property type="evidence" value="ECO:0007669"/>
    <property type="project" value="UniProtKB-KW"/>
</dbReference>
<feature type="region of interest" description="Disordered" evidence="1">
    <location>
        <begin position="186"/>
        <end position="243"/>
    </location>
</feature>
<feature type="region of interest" description="Disordered" evidence="1">
    <location>
        <begin position="130"/>
        <end position="167"/>
    </location>
</feature>
<comment type="caution">
    <text evidence="2">The sequence shown here is derived from an EMBL/GenBank/DDBJ whole genome shotgun (WGS) entry which is preliminary data.</text>
</comment>
<dbReference type="Proteomes" id="UP001174909">
    <property type="component" value="Unassembled WGS sequence"/>
</dbReference>
<organism evidence="2 3">
    <name type="scientific">Geodia barretti</name>
    <name type="common">Barrett's horny sponge</name>
    <dbReference type="NCBI Taxonomy" id="519541"/>
    <lineage>
        <taxon>Eukaryota</taxon>
        <taxon>Metazoa</taxon>
        <taxon>Porifera</taxon>
        <taxon>Demospongiae</taxon>
        <taxon>Heteroscleromorpha</taxon>
        <taxon>Tetractinellida</taxon>
        <taxon>Astrophorina</taxon>
        <taxon>Geodiidae</taxon>
        <taxon>Geodia</taxon>
    </lineage>
</organism>
<feature type="region of interest" description="Disordered" evidence="1">
    <location>
        <begin position="269"/>
        <end position="339"/>
    </location>
</feature>
<gene>
    <name evidence="2" type="ORF">GBAR_LOCUS22190</name>
</gene>
<feature type="compositionally biased region" description="Polar residues" evidence="1">
    <location>
        <begin position="130"/>
        <end position="139"/>
    </location>
</feature>
<protein>
    <submittedName>
        <fullName evidence="2">Negative elongation factor A</fullName>
    </submittedName>
</protein>
<feature type="compositionally biased region" description="Polar residues" evidence="1">
    <location>
        <begin position="269"/>
        <end position="298"/>
    </location>
</feature>
<accession>A0AA35T141</accession>
<dbReference type="AlphaFoldDB" id="A0AA35T141"/>
<name>A0AA35T141_GEOBA</name>
<feature type="compositionally biased region" description="Basic and acidic residues" evidence="1">
    <location>
        <begin position="197"/>
        <end position="209"/>
    </location>
</feature>
<evidence type="ECO:0000313" key="3">
    <source>
        <dbReference type="Proteomes" id="UP001174909"/>
    </source>
</evidence>
<feature type="compositionally biased region" description="Low complexity" evidence="1">
    <location>
        <begin position="140"/>
        <end position="150"/>
    </location>
</feature>
<keyword evidence="2" id="KW-0251">Elongation factor</keyword>
<feature type="compositionally biased region" description="Low complexity" evidence="1">
    <location>
        <begin position="317"/>
        <end position="338"/>
    </location>
</feature>
<evidence type="ECO:0000313" key="2">
    <source>
        <dbReference type="EMBL" id="CAI8039815.1"/>
    </source>
</evidence>
<dbReference type="EMBL" id="CASHTH010003066">
    <property type="protein sequence ID" value="CAI8039815.1"/>
    <property type="molecule type" value="Genomic_DNA"/>
</dbReference>
<reference evidence="2" key="1">
    <citation type="submission" date="2023-03" db="EMBL/GenBank/DDBJ databases">
        <authorList>
            <person name="Steffen K."/>
            <person name="Cardenas P."/>
        </authorList>
    </citation>
    <scope>NUCLEOTIDE SEQUENCE</scope>
</reference>